<reference evidence="3 4" key="1">
    <citation type="submission" date="2019-03" db="EMBL/GenBank/DDBJ databases">
        <title>Genomic Encyclopedia of Type Strains, Phase III (KMG-III): the genomes of soil and plant-associated and newly described type strains.</title>
        <authorList>
            <person name="Whitman W."/>
        </authorList>
    </citation>
    <scope>NUCLEOTIDE SEQUENCE [LARGE SCALE GENOMIC DNA]</scope>
    <source>
        <strain evidence="3 4">CGMCC 1.7660</strain>
    </source>
</reference>
<dbReference type="Pfam" id="PF02625">
    <property type="entry name" value="XdhC_CoxI"/>
    <property type="match status" value="1"/>
</dbReference>
<feature type="domain" description="XdhC Rossmann" evidence="2">
    <location>
        <begin position="127"/>
        <end position="262"/>
    </location>
</feature>
<dbReference type="Gene3D" id="3.40.50.720">
    <property type="entry name" value="NAD(P)-binding Rossmann-like Domain"/>
    <property type="match status" value="1"/>
</dbReference>
<dbReference type="Pfam" id="PF13478">
    <property type="entry name" value="XdhC_C"/>
    <property type="match status" value="1"/>
</dbReference>
<evidence type="ECO:0000313" key="3">
    <source>
        <dbReference type="EMBL" id="TDQ80938.1"/>
    </source>
</evidence>
<evidence type="ECO:0000259" key="2">
    <source>
        <dbReference type="Pfam" id="PF13478"/>
    </source>
</evidence>
<protein>
    <submittedName>
        <fullName evidence="3">Xanthine dehydrogenase accessory factor</fullName>
    </submittedName>
</protein>
<keyword evidence="4" id="KW-1185">Reference proteome</keyword>
<proteinExistence type="predicted"/>
<feature type="domain" description="XdhC- CoxI" evidence="1">
    <location>
        <begin position="19"/>
        <end position="81"/>
    </location>
</feature>
<dbReference type="EMBL" id="SNYW01000010">
    <property type="protein sequence ID" value="TDQ80938.1"/>
    <property type="molecule type" value="Genomic_DNA"/>
</dbReference>
<sequence>MVSSDNILDLVSSMKGGSRPFAMATVVRTVAATAAKPGAKAVILADGSIEGGWIGGGCARAAVLKAAQASLEDGRPRLVSIQPMDLLKDQGLRPGDERSGIAFAKNMCPSQGTMDVFVEPFLPQPRLVVCGASPVAVALARQASGLGLALTIAAPPAELATFPGTDGSRLDTYDLAALPAGERFIVVSTQGKGDSAALKAALSVEADYVAFVGSPKKAAALRAEMAEAGMPPARLEDLRAPAGLDLGAISPEEIALSILAEIIQVRRRGQRRQLARADDSASRRLP</sequence>
<dbReference type="AlphaFoldDB" id="A0A4R6WQL4"/>
<evidence type="ECO:0000259" key="1">
    <source>
        <dbReference type="Pfam" id="PF02625"/>
    </source>
</evidence>
<dbReference type="PANTHER" id="PTHR30388">
    <property type="entry name" value="ALDEHYDE OXIDOREDUCTASE MOLYBDENUM COFACTOR ASSEMBLY PROTEIN"/>
    <property type="match status" value="1"/>
</dbReference>
<name>A0A4R6WQL4_9PROT</name>
<comment type="caution">
    <text evidence="3">The sequence shown here is derived from an EMBL/GenBank/DDBJ whole genome shotgun (WGS) entry which is preliminary data.</text>
</comment>
<dbReference type="PANTHER" id="PTHR30388:SF6">
    <property type="entry name" value="XANTHINE DEHYDROGENASE SUBUNIT A-RELATED"/>
    <property type="match status" value="1"/>
</dbReference>
<dbReference type="InterPro" id="IPR052698">
    <property type="entry name" value="MoCofactor_Util/Proc"/>
</dbReference>
<dbReference type="OrthoDB" id="9815497at2"/>
<dbReference type="Proteomes" id="UP000295783">
    <property type="component" value="Unassembled WGS sequence"/>
</dbReference>
<dbReference type="InterPro" id="IPR003777">
    <property type="entry name" value="XdhC_CoxI"/>
</dbReference>
<accession>A0A4R6WQL4</accession>
<dbReference type="InterPro" id="IPR027051">
    <property type="entry name" value="XdhC_Rossmann_dom"/>
</dbReference>
<evidence type="ECO:0000313" key="4">
    <source>
        <dbReference type="Proteomes" id="UP000295783"/>
    </source>
</evidence>
<gene>
    <name evidence="3" type="ORF">A8950_2808</name>
</gene>
<dbReference type="RefSeq" id="WP_133614274.1">
    <property type="nucleotide sequence ID" value="NZ_SNYW01000010.1"/>
</dbReference>
<organism evidence="3 4">
    <name type="scientific">Dongia mobilis</name>
    <dbReference type="NCBI Taxonomy" id="578943"/>
    <lineage>
        <taxon>Bacteria</taxon>
        <taxon>Pseudomonadati</taxon>
        <taxon>Pseudomonadota</taxon>
        <taxon>Alphaproteobacteria</taxon>
        <taxon>Rhodospirillales</taxon>
        <taxon>Dongiaceae</taxon>
        <taxon>Dongia</taxon>
    </lineage>
</organism>